<comment type="caution">
    <text evidence="2">The sequence shown here is derived from an EMBL/GenBank/DDBJ whole genome shotgun (WGS) entry which is preliminary data.</text>
</comment>
<organism evidence="2 3">
    <name type="scientific">Nonomuraea helvata</name>
    <dbReference type="NCBI Taxonomy" id="37484"/>
    <lineage>
        <taxon>Bacteria</taxon>
        <taxon>Bacillati</taxon>
        <taxon>Actinomycetota</taxon>
        <taxon>Actinomycetes</taxon>
        <taxon>Streptosporangiales</taxon>
        <taxon>Streptosporangiaceae</taxon>
        <taxon>Nonomuraea</taxon>
    </lineage>
</organism>
<protein>
    <recommendedName>
        <fullName evidence="4">ABC transporter permease</fullName>
    </recommendedName>
</protein>
<reference evidence="2 3" key="1">
    <citation type="submission" date="2024-09" db="EMBL/GenBank/DDBJ databases">
        <authorList>
            <person name="Sun Q."/>
            <person name="Mori K."/>
        </authorList>
    </citation>
    <scope>NUCLEOTIDE SEQUENCE [LARGE SCALE GENOMIC DNA]</scope>
    <source>
        <strain evidence="2 3">JCM 3143</strain>
    </source>
</reference>
<accession>A0ABV5SGJ2</accession>
<keyword evidence="3" id="KW-1185">Reference proteome</keyword>
<name>A0ABV5SGJ2_9ACTN</name>
<dbReference type="RefSeq" id="WP_344989947.1">
    <property type="nucleotide sequence ID" value="NZ_BAAAXV010000005.1"/>
</dbReference>
<sequence>MIVVTTLLGLALGAILRNGVVASAALVAVVLLLPFVATVLPWGKEINRFLPTYPALQLIEQLPDTMPTWAAFTVLAGWAVVPLLIGVIVQRLLANRGGAD</sequence>
<keyword evidence="1" id="KW-1133">Transmembrane helix</keyword>
<feature type="transmembrane region" description="Helical" evidence="1">
    <location>
        <begin position="69"/>
        <end position="89"/>
    </location>
</feature>
<evidence type="ECO:0000313" key="3">
    <source>
        <dbReference type="Proteomes" id="UP001589532"/>
    </source>
</evidence>
<evidence type="ECO:0000313" key="2">
    <source>
        <dbReference type="EMBL" id="MFB9629561.1"/>
    </source>
</evidence>
<dbReference type="EMBL" id="JBHMBW010000062">
    <property type="protein sequence ID" value="MFB9629561.1"/>
    <property type="molecule type" value="Genomic_DNA"/>
</dbReference>
<evidence type="ECO:0000256" key="1">
    <source>
        <dbReference type="SAM" id="Phobius"/>
    </source>
</evidence>
<proteinExistence type="predicted"/>
<keyword evidence="1" id="KW-0812">Transmembrane</keyword>
<evidence type="ECO:0008006" key="4">
    <source>
        <dbReference type="Google" id="ProtNLM"/>
    </source>
</evidence>
<gene>
    <name evidence="2" type="ORF">ACFFSA_41355</name>
</gene>
<dbReference type="Proteomes" id="UP001589532">
    <property type="component" value="Unassembled WGS sequence"/>
</dbReference>
<keyword evidence="1" id="KW-0472">Membrane</keyword>